<evidence type="ECO:0000313" key="8">
    <source>
        <dbReference type="EMBL" id="MCZ2686507.1"/>
    </source>
</evidence>
<keyword evidence="3" id="KW-0378">Hydrolase</keyword>
<organism evidence="8 9">
    <name type="scientific">Bacteroides fragilis</name>
    <dbReference type="NCBI Taxonomy" id="817"/>
    <lineage>
        <taxon>Bacteria</taxon>
        <taxon>Pseudomonadati</taxon>
        <taxon>Bacteroidota</taxon>
        <taxon>Bacteroidia</taxon>
        <taxon>Bacteroidales</taxon>
        <taxon>Bacteroidaceae</taxon>
        <taxon>Bacteroides</taxon>
    </lineage>
</organism>
<dbReference type="Pfam" id="PF13086">
    <property type="entry name" value="AAA_11"/>
    <property type="match status" value="1"/>
</dbReference>
<dbReference type="InterPro" id="IPR050534">
    <property type="entry name" value="Coronavir_polyprotein_1ab"/>
</dbReference>
<evidence type="ECO:0000256" key="4">
    <source>
        <dbReference type="ARBA" id="ARBA00022806"/>
    </source>
</evidence>
<dbReference type="GO" id="GO:0005524">
    <property type="term" value="F:ATP binding"/>
    <property type="evidence" value="ECO:0007669"/>
    <property type="project" value="UniProtKB-KW"/>
</dbReference>
<evidence type="ECO:0000256" key="2">
    <source>
        <dbReference type="ARBA" id="ARBA00022741"/>
    </source>
</evidence>
<evidence type="ECO:0000256" key="3">
    <source>
        <dbReference type="ARBA" id="ARBA00022801"/>
    </source>
</evidence>
<accession>A0A9Q4JE46</accession>
<proteinExistence type="inferred from homology"/>
<dbReference type="InterPro" id="IPR041677">
    <property type="entry name" value="DNA2/NAM7_AAA_11"/>
</dbReference>
<dbReference type="Proteomes" id="UP001079672">
    <property type="component" value="Unassembled WGS sequence"/>
</dbReference>
<dbReference type="InterPro" id="IPR027417">
    <property type="entry name" value="P-loop_NTPase"/>
</dbReference>
<comment type="caution">
    <text evidence="8">The sequence shown here is derived from an EMBL/GenBank/DDBJ whole genome shotgun (WGS) entry which is preliminary data.</text>
</comment>
<comment type="similarity">
    <text evidence="1">Belongs to the DNA2/NAM7 helicase family.</text>
</comment>
<dbReference type="SUPFAM" id="SSF52540">
    <property type="entry name" value="P-loop containing nucleoside triphosphate hydrolases"/>
    <property type="match status" value="1"/>
</dbReference>
<feature type="domain" description="DNA2/NAM7 helicase helicase" evidence="6">
    <location>
        <begin position="2"/>
        <end position="60"/>
    </location>
</feature>
<dbReference type="PANTHER" id="PTHR43788:SF8">
    <property type="entry name" value="DNA-BINDING PROTEIN SMUBP-2"/>
    <property type="match status" value="1"/>
</dbReference>
<dbReference type="Pfam" id="PF13087">
    <property type="entry name" value="AAA_12"/>
    <property type="match status" value="1"/>
</dbReference>
<sequence>MVSSTFASIQRMFSRIRPGTIPWLFVDEAGQAVPQAAAGAIWCSKRAVIVGDPFQIEPVITIPEQVVNNISRYFGLDKTQIQTSLSVQSMADRANPYGWITNDTWTGSPLRVHRRCVDPMFSIANEIAYNGMMYNSTLADNPHLFIQNGFVQVEGKVSGRHYVPEQGALIRQMIIDEIRQLQDLSDLFVISPFSEIPSILKKELRQPIKQALMVYKQIENNELQKWLDAHIGTVHTFQGKQAAGVILCLGLDQKSKGAASWASSKPNLLNVALTRAKQRFVAVGDGTIWLRQPYFSKLKALK</sequence>
<feature type="domain" description="DNA2/NAM7 helicase-like C-terminal" evidence="7">
    <location>
        <begin position="139"/>
        <end position="285"/>
    </location>
</feature>
<keyword evidence="2" id="KW-0547">Nucleotide-binding</keyword>
<dbReference type="RefSeq" id="WP_269096213.1">
    <property type="nucleotide sequence ID" value="NZ_JAGJHN010000008.1"/>
</dbReference>
<evidence type="ECO:0000313" key="9">
    <source>
        <dbReference type="Proteomes" id="UP001079672"/>
    </source>
</evidence>
<dbReference type="EMBL" id="JAPTZU010000001">
    <property type="protein sequence ID" value="MCZ2686507.1"/>
    <property type="molecule type" value="Genomic_DNA"/>
</dbReference>
<dbReference type="InterPro" id="IPR041679">
    <property type="entry name" value="DNA2/NAM7-like_C"/>
</dbReference>
<keyword evidence="4" id="KW-0347">Helicase</keyword>
<dbReference type="PANTHER" id="PTHR43788">
    <property type="entry name" value="DNA2/NAM7 HELICASE FAMILY MEMBER"/>
    <property type="match status" value="1"/>
</dbReference>
<protein>
    <submittedName>
        <fullName evidence="8">AAA domain-containing protein</fullName>
    </submittedName>
</protein>
<evidence type="ECO:0000259" key="6">
    <source>
        <dbReference type="Pfam" id="PF13086"/>
    </source>
</evidence>
<dbReference type="Gene3D" id="3.40.50.300">
    <property type="entry name" value="P-loop containing nucleotide triphosphate hydrolases"/>
    <property type="match status" value="2"/>
</dbReference>
<evidence type="ECO:0000256" key="5">
    <source>
        <dbReference type="ARBA" id="ARBA00022840"/>
    </source>
</evidence>
<dbReference type="AlphaFoldDB" id="A0A9Q4JE46"/>
<dbReference type="GO" id="GO:0016787">
    <property type="term" value="F:hydrolase activity"/>
    <property type="evidence" value="ECO:0007669"/>
    <property type="project" value="UniProtKB-KW"/>
</dbReference>
<evidence type="ECO:0000259" key="7">
    <source>
        <dbReference type="Pfam" id="PF13087"/>
    </source>
</evidence>
<dbReference type="GO" id="GO:0043139">
    <property type="term" value="F:5'-3' DNA helicase activity"/>
    <property type="evidence" value="ECO:0007669"/>
    <property type="project" value="TreeGrafter"/>
</dbReference>
<reference evidence="8" key="1">
    <citation type="submission" date="2022-12" db="EMBL/GenBank/DDBJ databases">
        <title>Development of a Multilocus Sequence Typing Scheme for Bacteroides fragilis Based on Whole Genome Sequencing Data and Clinical Application.</title>
        <authorList>
            <person name="Nielsen F.D."/>
            <person name="Justesen U.S."/>
        </authorList>
    </citation>
    <scope>NUCLEOTIDE SEQUENCE</scope>
    <source>
        <strain evidence="8">BF_AM_ODE_DK_2015_4</strain>
    </source>
</reference>
<gene>
    <name evidence="8" type="ORF">O1433_03210</name>
</gene>
<name>A0A9Q4JE46_BACFG</name>
<keyword evidence="5" id="KW-0067">ATP-binding</keyword>
<evidence type="ECO:0000256" key="1">
    <source>
        <dbReference type="ARBA" id="ARBA00007913"/>
    </source>
</evidence>